<sequence>LSMEQEEDEDIAFAKWMSSFWGHNLVDEGGKDVRARQRRQSKAPAERRASYNSLMFCECMFCEAL</sequence>
<dbReference type="OMA" id="RQAQLCS"/>
<evidence type="ECO:0000313" key="1">
    <source>
        <dbReference type="Ensembl" id="ENSCMIP00000047244.1"/>
    </source>
</evidence>
<dbReference type="Ensembl" id="ENSCMIT00000047913.1">
    <property type="protein sequence ID" value="ENSCMIP00000047244.1"/>
    <property type="gene ID" value="ENSCMIG00000019381.1"/>
</dbReference>
<organism evidence="1 2">
    <name type="scientific">Callorhinchus milii</name>
    <name type="common">Ghost shark</name>
    <dbReference type="NCBI Taxonomy" id="7868"/>
    <lineage>
        <taxon>Eukaryota</taxon>
        <taxon>Metazoa</taxon>
        <taxon>Chordata</taxon>
        <taxon>Craniata</taxon>
        <taxon>Vertebrata</taxon>
        <taxon>Chondrichthyes</taxon>
        <taxon>Holocephali</taxon>
        <taxon>Chimaeriformes</taxon>
        <taxon>Callorhinchidae</taxon>
        <taxon>Callorhinchus</taxon>
    </lineage>
</organism>
<evidence type="ECO:0000313" key="2">
    <source>
        <dbReference type="Proteomes" id="UP000314986"/>
    </source>
</evidence>
<dbReference type="PANTHER" id="PTHR35667">
    <property type="entry name" value="LEUKEMIA NUP98 FUSION PARTNER 1"/>
    <property type="match status" value="1"/>
</dbReference>
<keyword evidence="2" id="KW-1185">Reference proteome</keyword>
<reference evidence="1" key="5">
    <citation type="submission" date="2025-09" db="UniProtKB">
        <authorList>
            <consortium name="Ensembl"/>
        </authorList>
    </citation>
    <scope>IDENTIFICATION</scope>
</reference>
<dbReference type="AlphaFoldDB" id="A0A4W3JUP3"/>
<dbReference type="InterPro" id="IPR029280">
    <property type="entry name" value="LNP1"/>
</dbReference>
<accession>A0A4W3JUP3</accession>
<reference evidence="1" key="4">
    <citation type="submission" date="2025-08" db="UniProtKB">
        <authorList>
            <consortium name="Ensembl"/>
        </authorList>
    </citation>
    <scope>IDENTIFICATION</scope>
</reference>
<proteinExistence type="predicted"/>
<dbReference type="InParanoid" id="A0A4W3JUP3"/>
<dbReference type="Pfam" id="PF15419">
    <property type="entry name" value="LNP1"/>
    <property type="match status" value="1"/>
</dbReference>
<evidence type="ECO:0008006" key="3">
    <source>
        <dbReference type="Google" id="ProtNLM"/>
    </source>
</evidence>
<reference evidence="2" key="1">
    <citation type="journal article" date="2006" name="Science">
        <title>Ancient noncoding elements conserved in the human genome.</title>
        <authorList>
            <person name="Venkatesh B."/>
            <person name="Kirkness E.F."/>
            <person name="Loh Y.H."/>
            <person name="Halpern A.L."/>
            <person name="Lee A.P."/>
            <person name="Johnson J."/>
            <person name="Dandona N."/>
            <person name="Viswanathan L.D."/>
            <person name="Tay A."/>
            <person name="Venter J.C."/>
            <person name="Strausberg R.L."/>
            <person name="Brenner S."/>
        </authorList>
    </citation>
    <scope>NUCLEOTIDE SEQUENCE [LARGE SCALE GENOMIC DNA]</scope>
</reference>
<name>A0A4W3JUP3_CALMI</name>
<dbReference type="STRING" id="7868.ENSCMIP00000047244"/>
<reference evidence="2" key="3">
    <citation type="journal article" date="2014" name="Nature">
        <title>Elephant shark genome provides unique insights into gnathostome evolution.</title>
        <authorList>
            <consortium name="International Elephant Shark Genome Sequencing Consortium"/>
            <person name="Venkatesh B."/>
            <person name="Lee A.P."/>
            <person name="Ravi V."/>
            <person name="Maurya A.K."/>
            <person name="Lian M.M."/>
            <person name="Swann J.B."/>
            <person name="Ohta Y."/>
            <person name="Flajnik M.F."/>
            <person name="Sutoh Y."/>
            <person name="Kasahara M."/>
            <person name="Hoon S."/>
            <person name="Gangu V."/>
            <person name="Roy S.W."/>
            <person name="Irimia M."/>
            <person name="Korzh V."/>
            <person name="Kondrychyn I."/>
            <person name="Lim Z.W."/>
            <person name="Tay B.H."/>
            <person name="Tohari S."/>
            <person name="Kong K.W."/>
            <person name="Ho S."/>
            <person name="Lorente-Galdos B."/>
            <person name="Quilez J."/>
            <person name="Marques-Bonet T."/>
            <person name="Raney B.J."/>
            <person name="Ingham P.W."/>
            <person name="Tay A."/>
            <person name="Hillier L.W."/>
            <person name="Minx P."/>
            <person name="Boehm T."/>
            <person name="Wilson R.K."/>
            <person name="Brenner S."/>
            <person name="Warren W.C."/>
        </authorList>
    </citation>
    <scope>NUCLEOTIDE SEQUENCE [LARGE SCALE GENOMIC DNA]</scope>
</reference>
<dbReference type="GeneTree" id="ENSGT01050000245137"/>
<protein>
    <recommendedName>
        <fullName evidence="3">Leukemia NUP98 fusion partner 1</fullName>
    </recommendedName>
</protein>
<reference evidence="2" key="2">
    <citation type="journal article" date="2007" name="PLoS Biol.">
        <title>Survey sequencing and comparative analysis of the elephant shark (Callorhinchus milii) genome.</title>
        <authorList>
            <person name="Venkatesh B."/>
            <person name="Kirkness E.F."/>
            <person name="Loh Y.H."/>
            <person name="Halpern A.L."/>
            <person name="Lee A.P."/>
            <person name="Johnson J."/>
            <person name="Dandona N."/>
            <person name="Viswanathan L.D."/>
            <person name="Tay A."/>
            <person name="Venter J.C."/>
            <person name="Strausberg R.L."/>
            <person name="Brenner S."/>
        </authorList>
    </citation>
    <scope>NUCLEOTIDE SEQUENCE [LARGE SCALE GENOMIC DNA]</scope>
</reference>
<dbReference type="PANTHER" id="PTHR35667:SF1">
    <property type="entry name" value="LEUKEMIA NUP98 FUSION PARTNER 1"/>
    <property type="match status" value="1"/>
</dbReference>
<dbReference type="Proteomes" id="UP000314986">
    <property type="component" value="Unassembled WGS sequence"/>
</dbReference>